<evidence type="ECO:0000313" key="9">
    <source>
        <dbReference type="EnsemblMetazoa" id="KAF7489695.1"/>
    </source>
</evidence>
<sequence length="747" mass="85771">MENERQQEQPMQHRNRSSLIASIDKNSFDHNDDNRETNNERFQSSKLFQDDSISSLSSSFSSKFSSPTPLLLSKNLEKLQSNDDVKLMINVNEKKNADIDNNDKHRDDDGTKEKSSSLSSSMRKANQNSIKSECFSNSREKNYEILSIRNHLILSWWSWLKQFNSIGIVFAFTSVLFWSFNGLSYKLNHHIHALEILTISSSIVSITYLGFVFLCYDFDGNDNDEEDDCGGDEKSKHIDCRQTKSNEYQQNRHTKWLLLFGLPGERFSLIMRCVCGTISLGCFYCSYRYIPLADSTTIRFTSPVFIAIFAHFLVKENFGPIQFLNSFITLIGVVLIGRPSFLFGSMQPQQSRSIQSNPNESSTLLYDNPIPLWRNILIDDDRESGPNKVFSANPSDYETTPSTNNDPSIFLIESSPSMIATNELLTLIDTTHWSTSLIGIILSLISAIMISISMIFMRKLRHTPPPLVIFWFSFSNVILGTIGLFLLGEYRLPTDFQCWILILMTTFCTGFDQLFITLALKLENAGAVAVIQALCVVFSFIFSFSILHEPIYSTSIVGGSFIFLSVILLGCSKLFQDDRISSSKLFSISSRWLKTNSKKFHLNQDYYSKISPRWFGGVEILGKSKSKFHSKQNYLTDYRRQHHDLLKSMLSKGTTMKSSLKINEPFLIRVRPIFCFDHHHHHHHPLPNHRNHCDYLHPHHQQQQIEQVRYSVPSFDFNNNTANQNDPGTIRNENHPQSEDDRAINER</sequence>
<feature type="transmembrane region" description="Helical" evidence="6">
    <location>
        <begin position="468"/>
        <end position="487"/>
    </location>
</feature>
<dbReference type="OrthoDB" id="306876at2759"/>
<dbReference type="PANTHER" id="PTHR22911">
    <property type="entry name" value="ACYL-MALONYL CONDENSING ENZYME-RELATED"/>
    <property type="match status" value="1"/>
</dbReference>
<feature type="transmembrane region" description="Helical" evidence="6">
    <location>
        <begin position="433"/>
        <end position="456"/>
    </location>
</feature>
<dbReference type="PANTHER" id="PTHR22911:SF6">
    <property type="entry name" value="SOLUTE CARRIER FAMILY 35 MEMBER G1"/>
    <property type="match status" value="1"/>
</dbReference>
<evidence type="ECO:0000256" key="1">
    <source>
        <dbReference type="ARBA" id="ARBA00004141"/>
    </source>
</evidence>
<feature type="domain" description="EamA" evidence="7">
    <location>
        <begin position="265"/>
        <end position="337"/>
    </location>
</feature>
<feature type="transmembrane region" description="Helical" evidence="6">
    <location>
        <begin position="163"/>
        <end position="180"/>
    </location>
</feature>
<evidence type="ECO:0000313" key="10">
    <source>
        <dbReference type="Proteomes" id="UP000070412"/>
    </source>
</evidence>
<evidence type="ECO:0000256" key="2">
    <source>
        <dbReference type="ARBA" id="ARBA00022692"/>
    </source>
</evidence>
<feature type="transmembrane region" description="Helical" evidence="6">
    <location>
        <begin position="499"/>
        <end position="520"/>
    </location>
</feature>
<feature type="region of interest" description="Disordered" evidence="5">
    <location>
        <begin position="715"/>
        <end position="747"/>
    </location>
</feature>
<name>A0A834R4S5_SARSC</name>
<evidence type="ECO:0000313" key="8">
    <source>
        <dbReference type="EMBL" id="KAF7489695.1"/>
    </source>
</evidence>
<feature type="compositionally biased region" description="Polar residues" evidence="5">
    <location>
        <begin position="716"/>
        <end position="727"/>
    </location>
</feature>
<dbReference type="SUPFAM" id="SSF103481">
    <property type="entry name" value="Multidrug resistance efflux transporter EmrE"/>
    <property type="match status" value="2"/>
</dbReference>
<dbReference type="Gene3D" id="1.10.3730.20">
    <property type="match status" value="1"/>
</dbReference>
<dbReference type="EnsemblMetazoa" id="SSS_5037s_mrna">
    <property type="protein sequence ID" value="KAF7489695.1"/>
    <property type="gene ID" value="SSS_5037"/>
</dbReference>
<comment type="subcellular location">
    <subcellularLocation>
        <location evidence="1">Membrane</location>
        <topology evidence="1">Multi-pass membrane protein</topology>
    </subcellularLocation>
</comment>
<feature type="region of interest" description="Disordered" evidence="5">
    <location>
        <begin position="1"/>
        <end position="46"/>
    </location>
</feature>
<keyword evidence="4 6" id="KW-0472">Membrane</keyword>
<feature type="transmembrane region" description="Helical" evidence="6">
    <location>
        <begin position="192"/>
        <end position="216"/>
    </location>
</feature>
<dbReference type="Proteomes" id="UP000070412">
    <property type="component" value="Unassembled WGS sequence"/>
</dbReference>
<keyword evidence="10" id="KW-1185">Reference proteome</keyword>
<dbReference type="InterPro" id="IPR000620">
    <property type="entry name" value="EamA_dom"/>
</dbReference>
<feature type="compositionally biased region" description="Polar residues" evidence="5">
    <location>
        <begin position="8"/>
        <end position="20"/>
    </location>
</feature>
<dbReference type="AlphaFoldDB" id="A0A834R4S5"/>
<protein>
    <submittedName>
        <fullName evidence="8">Solute carrier family 35 member G1</fullName>
    </submittedName>
</protein>
<organism evidence="8">
    <name type="scientific">Sarcoptes scabiei</name>
    <name type="common">Itch mite</name>
    <name type="synonym">Acarus scabiei</name>
    <dbReference type="NCBI Taxonomy" id="52283"/>
    <lineage>
        <taxon>Eukaryota</taxon>
        <taxon>Metazoa</taxon>
        <taxon>Ecdysozoa</taxon>
        <taxon>Arthropoda</taxon>
        <taxon>Chelicerata</taxon>
        <taxon>Arachnida</taxon>
        <taxon>Acari</taxon>
        <taxon>Acariformes</taxon>
        <taxon>Sarcoptiformes</taxon>
        <taxon>Astigmata</taxon>
        <taxon>Psoroptidia</taxon>
        <taxon>Sarcoptoidea</taxon>
        <taxon>Sarcoptidae</taxon>
        <taxon>Sarcoptinae</taxon>
        <taxon>Sarcoptes</taxon>
    </lineage>
</organism>
<gene>
    <name evidence="8" type="ORF">SSS_5037</name>
</gene>
<feature type="transmembrane region" description="Helical" evidence="6">
    <location>
        <begin position="296"/>
        <end position="314"/>
    </location>
</feature>
<reference evidence="10" key="1">
    <citation type="journal article" date="2020" name="PLoS Negl. Trop. Dis.">
        <title>High-quality nuclear genome for Sarcoptes scabiei-A critical resource for a neglected parasite.</title>
        <authorList>
            <person name="Korhonen P.K."/>
            <person name="Gasser R.B."/>
            <person name="Ma G."/>
            <person name="Wang T."/>
            <person name="Stroehlein A.J."/>
            <person name="Young N.D."/>
            <person name="Ang C.S."/>
            <person name="Fernando D.D."/>
            <person name="Lu H.C."/>
            <person name="Taylor S."/>
            <person name="Reynolds S.L."/>
            <person name="Mofiz E."/>
            <person name="Najaraj S.H."/>
            <person name="Gowda H."/>
            <person name="Madugundu A."/>
            <person name="Renuse S."/>
            <person name="Holt D."/>
            <person name="Pandey A."/>
            <person name="Papenfuss A.T."/>
            <person name="Fischer K."/>
        </authorList>
    </citation>
    <scope>NUCLEOTIDE SEQUENCE [LARGE SCALE GENOMIC DNA]</scope>
</reference>
<feature type="transmembrane region" description="Helical" evidence="6">
    <location>
        <begin position="552"/>
        <end position="575"/>
    </location>
</feature>
<feature type="transmembrane region" description="Helical" evidence="6">
    <location>
        <begin position="269"/>
        <end position="290"/>
    </location>
</feature>
<feature type="compositionally biased region" description="Basic and acidic residues" evidence="5">
    <location>
        <begin position="732"/>
        <end position="747"/>
    </location>
</feature>
<dbReference type="EMBL" id="WVUK01000064">
    <property type="protein sequence ID" value="KAF7489695.1"/>
    <property type="molecule type" value="Genomic_DNA"/>
</dbReference>
<feature type="transmembrane region" description="Helical" evidence="6">
    <location>
        <begin position="321"/>
        <end position="341"/>
    </location>
</feature>
<accession>A0A834R4S5</accession>
<feature type="compositionally biased region" description="Basic and acidic residues" evidence="5">
    <location>
        <begin position="26"/>
        <end position="39"/>
    </location>
</feature>
<evidence type="ECO:0000256" key="4">
    <source>
        <dbReference type="ARBA" id="ARBA00023136"/>
    </source>
</evidence>
<feature type="domain" description="EamA" evidence="7">
    <location>
        <begin position="438"/>
        <end position="569"/>
    </location>
</feature>
<feature type="region of interest" description="Disordered" evidence="5">
    <location>
        <begin position="96"/>
        <end position="125"/>
    </location>
</feature>
<dbReference type="Pfam" id="PF00892">
    <property type="entry name" value="EamA"/>
    <property type="match status" value="2"/>
</dbReference>
<keyword evidence="2 6" id="KW-0812">Transmembrane</keyword>
<reference evidence="9" key="3">
    <citation type="submission" date="2022-06" db="UniProtKB">
        <authorList>
            <consortium name="EnsemblMetazoa"/>
        </authorList>
    </citation>
    <scope>IDENTIFICATION</scope>
</reference>
<evidence type="ECO:0000256" key="3">
    <source>
        <dbReference type="ARBA" id="ARBA00022989"/>
    </source>
</evidence>
<evidence type="ECO:0000256" key="6">
    <source>
        <dbReference type="SAM" id="Phobius"/>
    </source>
</evidence>
<evidence type="ECO:0000259" key="7">
    <source>
        <dbReference type="Pfam" id="PF00892"/>
    </source>
</evidence>
<proteinExistence type="predicted"/>
<reference evidence="8" key="2">
    <citation type="submission" date="2020-01" db="EMBL/GenBank/DDBJ databases">
        <authorList>
            <person name="Korhonen P.K.K."/>
            <person name="Guangxu M.G."/>
            <person name="Wang T.W."/>
            <person name="Stroehlein A.J.S."/>
            <person name="Young N.D."/>
            <person name="Ang C.-S.A."/>
            <person name="Fernando D.W.F."/>
            <person name="Lu H.L."/>
            <person name="Taylor S.T."/>
            <person name="Ehtesham M.E.M."/>
            <person name="Najaraj S.H.N."/>
            <person name="Harsha G.H.G."/>
            <person name="Madugundu A.M."/>
            <person name="Renuse S.R."/>
            <person name="Holt D.H."/>
            <person name="Pandey A.P."/>
            <person name="Papenfuss A.P."/>
            <person name="Gasser R.B.G."/>
            <person name="Fischer K.F."/>
        </authorList>
    </citation>
    <scope>NUCLEOTIDE SEQUENCE</scope>
    <source>
        <strain evidence="8">SSS_KF_BRIS2020</strain>
    </source>
</reference>
<dbReference type="GO" id="GO:0016020">
    <property type="term" value="C:membrane"/>
    <property type="evidence" value="ECO:0007669"/>
    <property type="project" value="UniProtKB-SubCell"/>
</dbReference>
<dbReference type="InterPro" id="IPR037185">
    <property type="entry name" value="EmrE-like"/>
</dbReference>
<keyword evidence="3 6" id="KW-1133">Transmembrane helix</keyword>
<feature type="transmembrane region" description="Helical" evidence="6">
    <location>
        <begin position="527"/>
        <end position="546"/>
    </location>
</feature>
<feature type="compositionally biased region" description="Basic and acidic residues" evidence="5">
    <location>
        <begin position="96"/>
        <end position="115"/>
    </location>
</feature>
<evidence type="ECO:0000256" key="5">
    <source>
        <dbReference type="SAM" id="MobiDB-lite"/>
    </source>
</evidence>